<dbReference type="EMBL" id="JBBHLL010000122">
    <property type="protein sequence ID" value="KAK7814561.1"/>
    <property type="molecule type" value="Genomic_DNA"/>
</dbReference>
<dbReference type="AlphaFoldDB" id="A0AAW0IKD5"/>
<comment type="caution">
    <text evidence="2">The sequence shown here is derived from an EMBL/GenBank/DDBJ whole genome shotgun (WGS) entry which is preliminary data.</text>
</comment>
<keyword evidence="3" id="KW-1185">Reference proteome</keyword>
<evidence type="ECO:0000256" key="1">
    <source>
        <dbReference type="SAM" id="MobiDB-lite"/>
    </source>
</evidence>
<evidence type="ECO:0000313" key="2">
    <source>
        <dbReference type="EMBL" id="KAK7814561.1"/>
    </source>
</evidence>
<reference evidence="2 3" key="1">
    <citation type="journal article" date="2023" name="bioRxiv">
        <title>Conserved and derived expression patterns and positive selection on dental genes reveal complex evolutionary context of ever-growing rodent molars.</title>
        <authorList>
            <person name="Calamari Z.T."/>
            <person name="Song A."/>
            <person name="Cohen E."/>
            <person name="Akter M."/>
            <person name="Roy R.D."/>
            <person name="Hallikas O."/>
            <person name="Christensen M.M."/>
            <person name="Li P."/>
            <person name="Marangoni P."/>
            <person name="Jernvall J."/>
            <person name="Klein O.D."/>
        </authorList>
    </citation>
    <scope>NUCLEOTIDE SEQUENCE [LARGE SCALE GENOMIC DNA]</scope>
    <source>
        <strain evidence="2">V071</strain>
    </source>
</reference>
<accession>A0AAW0IKD5</accession>
<dbReference type="Proteomes" id="UP001488838">
    <property type="component" value="Unassembled WGS sequence"/>
</dbReference>
<feature type="compositionally biased region" description="Basic and acidic residues" evidence="1">
    <location>
        <begin position="51"/>
        <end position="63"/>
    </location>
</feature>
<protein>
    <submittedName>
        <fullName evidence="2">Uncharacterized protein</fullName>
    </submittedName>
</protein>
<gene>
    <name evidence="2" type="ORF">U0070_005864</name>
</gene>
<proteinExistence type="predicted"/>
<name>A0AAW0IKD5_MYOGA</name>
<sequence>MLNACPGLPSPSAHLVSQLDDLKSYFRGMETNCRKLVSACVQLDSEIKKVEFTDSPESRKEAASSKLFPRQHPGANGKGEGSAGRAPGSRLRDSGPPVKPWRAKLLEPVCPRCRT</sequence>
<evidence type="ECO:0000313" key="3">
    <source>
        <dbReference type="Proteomes" id="UP001488838"/>
    </source>
</evidence>
<organism evidence="2 3">
    <name type="scientific">Myodes glareolus</name>
    <name type="common">Bank vole</name>
    <name type="synonym">Clethrionomys glareolus</name>
    <dbReference type="NCBI Taxonomy" id="447135"/>
    <lineage>
        <taxon>Eukaryota</taxon>
        <taxon>Metazoa</taxon>
        <taxon>Chordata</taxon>
        <taxon>Craniata</taxon>
        <taxon>Vertebrata</taxon>
        <taxon>Euteleostomi</taxon>
        <taxon>Mammalia</taxon>
        <taxon>Eutheria</taxon>
        <taxon>Euarchontoglires</taxon>
        <taxon>Glires</taxon>
        <taxon>Rodentia</taxon>
        <taxon>Myomorpha</taxon>
        <taxon>Muroidea</taxon>
        <taxon>Cricetidae</taxon>
        <taxon>Arvicolinae</taxon>
        <taxon>Myodes</taxon>
    </lineage>
</organism>
<feature type="region of interest" description="Disordered" evidence="1">
    <location>
        <begin position="51"/>
        <end position="102"/>
    </location>
</feature>